<accession>A0A1I4QU66</accession>
<feature type="transmembrane region" description="Helical" evidence="7">
    <location>
        <begin position="336"/>
        <end position="354"/>
    </location>
</feature>
<evidence type="ECO:0000259" key="8">
    <source>
        <dbReference type="PROSITE" id="PS50850"/>
    </source>
</evidence>
<dbReference type="Proteomes" id="UP000199048">
    <property type="component" value="Unassembled WGS sequence"/>
</dbReference>
<evidence type="ECO:0000313" key="10">
    <source>
        <dbReference type="Proteomes" id="UP000199048"/>
    </source>
</evidence>
<dbReference type="PRINTS" id="PR01035">
    <property type="entry name" value="TCRTETA"/>
</dbReference>
<reference evidence="10" key="1">
    <citation type="submission" date="2016-10" db="EMBL/GenBank/DDBJ databases">
        <authorList>
            <person name="Varghese N."/>
            <person name="Submissions S."/>
        </authorList>
    </citation>
    <scope>NUCLEOTIDE SEQUENCE [LARGE SCALE GENOMIC DNA]</scope>
    <source>
        <strain evidence="10">BL36</strain>
    </source>
</reference>
<feature type="transmembrane region" description="Helical" evidence="7">
    <location>
        <begin position="54"/>
        <end position="77"/>
    </location>
</feature>
<feature type="transmembrane region" description="Helical" evidence="7">
    <location>
        <begin position="144"/>
        <end position="166"/>
    </location>
</feature>
<comment type="similarity">
    <text evidence="3">Belongs to the major facilitator superfamily. TCR/Tet family.</text>
</comment>
<dbReference type="InterPro" id="IPR011701">
    <property type="entry name" value="MFS"/>
</dbReference>
<keyword evidence="4 7" id="KW-0812">Transmembrane</keyword>
<dbReference type="STRING" id="582667.SAMN05192568_103141"/>
<dbReference type="InterPro" id="IPR005829">
    <property type="entry name" value="Sugar_transporter_CS"/>
</dbReference>
<gene>
    <name evidence="9" type="ORF">SAMN05192568_103141</name>
</gene>
<feature type="transmembrane region" description="Helical" evidence="7">
    <location>
        <begin position="89"/>
        <end position="112"/>
    </location>
</feature>
<dbReference type="InterPro" id="IPR020846">
    <property type="entry name" value="MFS_dom"/>
</dbReference>
<feature type="transmembrane region" description="Helical" evidence="7">
    <location>
        <begin position="207"/>
        <end position="225"/>
    </location>
</feature>
<feature type="domain" description="Major facilitator superfamily (MFS) profile" evidence="8">
    <location>
        <begin position="19"/>
        <end position="457"/>
    </location>
</feature>
<name>A0A1I4QU66_9HYPH</name>
<keyword evidence="10" id="KW-1185">Reference proteome</keyword>
<dbReference type="EMBL" id="FOTK01000031">
    <property type="protein sequence ID" value="SFM43579.1"/>
    <property type="molecule type" value="Genomic_DNA"/>
</dbReference>
<comment type="function">
    <text evidence="1">Resistance to tetracycline by an active tetracycline efflux. This is an energy-dependent process that decreases the accumulation of the antibiotic in whole cells. This protein functions as a metal-tetracycline/H(+) antiporter.</text>
</comment>
<dbReference type="Gene3D" id="1.20.1720.10">
    <property type="entry name" value="Multidrug resistance protein D"/>
    <property type="match status" value="1"/>
</dbReference>
<dbReference type="Pfam" id="PF07690">
    <property type="entry name" value="MFS_1"/>
    <property type="match status" value="1"/>
</dbReference>
<dbReference type="Gene3D" id="1.20.1250.20">
    <property type="entry name" value="MFS general substrate transporter like domains"/>
    <property type="match status" value="1"/>
</dbReference>
<evidence type="ECO:0000256" key="2">
    <source>
        <dbReference type="ARBA" id="ARBA00004141"/>
    </source>
</evidence>
<dbReference type="PROSITE" id="PS50850">
    <property type="entry name" value="MFS"/>
    <property type="match status" value="1"/>
</dbReference>
<dbReference type="CDD" id="cd17321">
    <property type="entry name" value="MFS_MMR_MDR_like"/>
    <property type="match status" value="1"/>
</dbReference>
<dbReference type="GO" id="GO:0022857">
    <property type="term" value="F:transmembrane transporter activity"/>
    <property type="evidence" value="ECO:0007669"/>
    <property type="project" value="InterPro"/>
</dbReference>
<evidence type="ECO:0000256" key="7">
    <source>
        <dbReference type="SAM" id="Phobius"/>
    </source>
</evidence>
<proteinExistence type="inferred from homology"/>
<dbReference type="PANTHER" id="PTHR42718:SF49">
    <property type="entry name" value="EXPORT PROTEIN"/>
    <property type="match status" value="1"/>
</dbReference>
<sequence length="463" mass="47287">MAMEDAAEHQAWNGRTRLIAGTIGLAAALTNFDVTSVVVVLPSIGTSLDIHVASWAWIIDAYSIAFTATLLMAGALADRFGRRRTLLMGNAGFLVTSLACGLAWNSALFLAARAAQGATAAFLVTGGFASIATAFPAPEGRARAFGIAGVASGVAMALGPSLGGLIGSGLGWRWIFLANLPVCVLITLLVPSLVAEKRDRTDKPLDLLGVAILALALGLIIQAILEARHAPVRMVIGLVVGAGFVAWFAVRRHRQPRPMLDTAIFASRSMIGVTALLMAVSVGYWAILVYLPLFLGTAFGWTTEAVGLAMLAATLPMLIVPPFGGRLAPRLGWRRLFAAALALIAIGGAALALSALVDSALARASAFAGMALIGVGAAMSHPQLSGAVIALAPSEASGMASALTVIARQAGFALGVAALGALTPTTLTITGFAWLFGAAAVAALCGMLACSLLPTSAGRRSAR</sequence>
<evidence type="ECO:0000256" key="6">
    <source>
        <dbReference type="ARBA" id="ARBA00023136"/>
    </source>
</evidence>
<evidence type="ECO:0000313" key="9">
    <source>
        <dbReference type="EMBL" id="SFM43579.1"/>
    </source>
</evidence>
<organism evidence="9 10">
    <name type="scientific">Methylobacterium pseudosasicola</name>
    <dbReference type="NCBI Taxonomy" id="582667"/>
    <lineage>
        <taxon>Bacteria</taxon>
        <taxon>Pseudomonadati</taxon>
        <taxon>Pseudomonadota</taxon>
        <taxon>Alphaproteobacteria</taxon>
        <taxon>Hyphomicrobiales</taxon>
        <taxon>Methylobacteriaceae</taxon>
        <taxon>Methylobacterium</taxon>
    </lineage>
</organism>
<feature type="transmembrane region" description="Helical" evidence="7">
    <location>
        <begin position="231"/>
        <end position="250"/>
    </location>
</feature>
<comment type="subcellular location">
    <subcellularLocation>
        <location evidence="2">Membrane</location>
        <topology evidence="2">Multi-pass membrane protein</topology>
    </subcellularLocation>
</comment>
<dbReference type="GO" id="GO:0016020">
    <property type="term" value="C:membrane"/>
    <property type="evidence" value="ECO:0007669"/>
    <property type="project" value="UniProtKB-SubCell"/>
</dbReference>
<keyword evidence="6 7" id="KW-0472">Membrane</keyword>
<evidence type="ECO:0000256" key="4">
    <source>
        <dbReference type="ARBA" id="ARBA00022692"/>
    </source>
</evidence>
<evidence type="ECO:0000256" key="5">
    <source>
        <dbReference type="ARBA" id="ARBA00022989"/>
    </source>
</evidence>
<feature type="transmembrane region" description="Helical" evidence="7">
    <location>
        <begin position="360"/>
        <end position="379"/>
    </location>
</feature>
<dbReference type="InterPro" id="IPR001958">
    <property type="entry name" value="Tet-R_TetA/multi-R_MdtG-like"/>
</dbReference>
<dbReference type="SUPFAM" id="SSF103473">
    <property type="entry name" value="MFS general substrate transporter"/>
    <property type="match status" value="1"/>
</dbReference>
<evidence type="ECO:0000256" key="3">
    <source>
        <dbReference type="ARBA" id="ARBA00007520"/>
    </source>
</evidence>
<dbReference type="InterPro" id="IPR036259">
    <property type="entry name" value="MFS_trans_sf"/>
</dbReference>
<feature type="transmembrane region" description="Helical" evidence="7">
    <location>
        <begin position="432"/>
        <end position="453"/>
    </location>
</feature>
<feature type="transmembrane region" description="Helical" evidence="7">
    <location>
        <begin position="271"/>
        <end position="293"/>
    </location>
</feature>
<feature type="transmembrane region" description="Helical" evidence="7">
    <location>
        <begin position="18"/>
        <end position="42"/>
    </location>
</feature>
<feature type="transmembrane region" description="Helical" evidence="7">
    <location>
        <begin position="118"/>
        <end position="137"/>
    </location>
</feature>
<protein>
    <submittedName>
        <fullName evidence="9">Predicted arabinose efflux permease, MFS family</fullName>
    </submittedName>
</protein>
<keyword evidence="5 7" id="KW-1133">Transmembrane helix</keyword>
<dbReference type="PANTHER" id="PTHR42718">
    <property type="entry name" value="MAJOR FACILITATOR SUPERFAMILY MULTIDRUG TRANSPORTER MFSC"/>
    <property type="match status" value="1"/>
</dbReference>
<feature type="transmembrane region" description="Helical" evidence="7">
    <location>
        <begin position="172"/>
        <end position="195"/>
    </location>
</feature>
<dbReference type="PROSITE" id="PS00216">
    <property type="entry name" value="SUGAR_TRANSPORT_1"/>
    <property type="match status" value="1"/>
</dbReference>
<dbReference type="AlphaFoldDB" id="A0A1I4QU66"/>
<feature type="transmembrane region" description="Helical" evidence="7">
    <location>
        <begin position="305"/>
        <end position="324"/>
    </location>
</feature>
<evidence type="ECO:0000256" key="1">
    <source>
        <dbReference type="ARBA" id="ARBA00003279"/>
    </source>
</evidence>